<feature type="compositionally biased region" description="Polar residues" evidence="1">
    <location>
        <begin position="777"/>
        <end position="786"/>
    </location>
</feature>
<dbReference type="PANTHER" id="PTHR31973">
    <property type="entry name" value="POLYPROTEIN, PUTATIVE-RELATED"/>
    <property type="match status" value="1"/>
</dbReference>
<feature type="region of interest" description="Disordered" evidence="1">
    <location>
        <begin position="655"/>
        <end position="715"/>
    </location>
</feature>
<dbReference type="Pfam" id="PF03108">
    <property type="entry name" value="DBD_Tnp_Mut"/>
    <property type="match status" value="1"/>
</dbReference>
<organism evidence="4 5">
    <name type="scientific">Hibiscus sabdariffa</name>
    <name type="common">roselle</name>
    <dbReference type="NCBI Taxonomy" id="183260"/>
    <lineage>
        <taxon>Eukaryota</taxon>
        <taxon>Viridiplantae</taxon>
        <taxon>Streptophyta</taxon>
        <taxon>Embryophyta</taxon>
        <taxon>Tracheophyta</taxon>
        <taxon>Spermatophyta</taxon>
        <taxon>Magnoliopsida</taxon>
        <taxon>eudicotyledons</taxon>
        <taxon>Gunneridae</taxon>
        <taxon>Pentapetalae</taxon>
        <taxon>rosids</taxon>
        <taxon>malvids</taxon>
        <taxon>Malvales</taxon>
        <taxon>Malvaceae</taxon>
        <taxon>Malvoideae</taxon>
        <taxon>Hibiscus</taxon>
    </lineage>
</organism>
<sequence length="799" mass="89403">MGESIYVLQYFHGGKFRTTPKFEYVNGLIEKFQVDPDRLSIWDIVGNVELLGYGEHKFVYYRDPDSNFNCDGLVLIHNDKTVRQVIQLLVTKGIVDIYVDHKVEEDGSPKVNDDTKVNVEGVVIEALETDIKGLEVVGVEGYYDLGREIEALEAVGEELRTTLEEFVLEPVTDGGPNEVADGEGDTDDGPMGDADGLMEDTDGFDLDDGPMEDNGGVKEATDGDDGGPSVVAVADGGPSVVVGADGGPNVDLDSDSTTEDENDEEYFLHNIEITSDVDEELDNIQRNMKNSKRRKTVVDEGNEDTDDAMVGDDVVDEIESKENDGKLEGNESEYLDSSDPGEYGGSDELEAEVCGTFVGQKTVGPRYDPNCSIPTWELGMRFEDNLQFKEAVRKYSVAKGVKLNFVKNEPNRTRVCFKGNCPWLIFASHDSMYDCYVLKTYNPIHKFYRSNKNTLISCKMIEKKFKDMILSNPKMKMSTLQEMCQSELRAYATYNMCQRARKNVLKEKNGSYVEEFASLWGYVAELIASNPGSTVTIQVDRDSAEIATFHRMYICLAAGLIPVLRESFPDVDHRMCARHIYANWFKKRKGMNRKIQFWNCVRATFVEDFDLQIQGLEALGPTSSNDLFVIPVQHWSKAYFKATSKCDVHTNETFNRASQPHEPISIGQTHVTKSTTVPSGSQKTHVHRPRTRSMSFTGNEPNNSNHGQPSNKRKRRTGIGLYTNLRTGEQIFNSGLGFQTTVTPPTNAPKKIGASTSQFDHTWKGPGLSWKGKKAVSTRQVQQELSDASRKHPQIRMTQ</sequence>
<evidence type="ECO:0000259" key="3">
    <source>
        <dbReference type="Pfam" id="PF26130"/>
    </source>
</evidence>
<feature type="region of interest" description="Disordered" evidence="1">
    <location>
        <begin position="745"/>
        <end position="799"/>
    </location>
</feature>
<feature type="domain" description="Transposase MuDR plant" evidence="2">
    <location>
        <begin position="375"/>
        <end position="429"/>
    </location>
</feature>
<dbReference type="InterPro" id="IPR058594">
    <property type="entry name" value="PB1-like_dom_pln"/>
</dbReference>
<evidence type="ECO:0000313" key="5">
    <source>
        <dbReference type="Proteomes" id="UP001396334"/>
    </source>
</evidence>
<dbReference type="InterPro" id="IPR004332">
    <property type="entry name" value="Transposase_MuDR"/>
</dbReference>
<comment type="caution">
    <text evidence="4">The sequence shown here is derived from an EMBL/GenBank/DDBJ whole genome shotgun (WGS) entry which is preliminary data.</text>
</comment>
<feature type="region of interest" description="Disordered" evidence="1">
    <location>
        <begin position="321"/>
        <end position="345"/>
    </location>
</feature>
<feature type="compositionally biased region" description="Acidic residues" evidence="1">
    <location>
        <begin position="252"/>
        <end position="261"/>
    </location>
</feature>
<accession>A0ABR2SMM0</accession>
<protein>
    <recommendedName>
        <fullName evidence="6">Transposase MuDR plant domain-containing protein</fullName>
    </recommendedName>
</protein>
<name>A0ABR2SMM0_9ROSI</name>
<feature type="domain" description="PB1-like" evidence="3">
    <location>
        <begin position="4"/>
        <end position="101"/>
    </location>
</feature>
<proteinExistence type="predicted"/>
<keyword evidence="5" id="KW-1185">Reference proteome</keyword>
<feature type="compositionally biased region" description="Polar residues" evidence="1">
    <location>
        <begin position="666"/>
        <end position="683"/>
    </location>
</feature>
<evidence type="ECO:0008006" key="6">
    <source>
        <dbReference type="Google" id="ProtNLM"/>
    </source>
</evidence>
<feature type="region of interest" description="Disordered" evidence="1">
    <location>
        <begin position="171"/>
        <end position="226"/>
    </location>
</feature>
<evidence type="ECO:0000259" key="2">
    <source>
        <dbReference type="Pfam" id="PF03108"/>
    </source>
</evidence>
<reference evidence="4 5" key="1">
    <citation type="journal article" date="2024" name="G3 (Bethesda)">
        <title>Genome assembly of Hibiscus sabdariffa L. provides insights into metabolisms of medicinal natural products.</title>
        <authorList>
            <person name="Kim T."/>
        </authorList>
    </citation>
    <scope>NUCLEOTIDE SEQUENCE [LARGE SCALE GENOMIC DNA]</scope>
    <source>
        <strain evidence="4">TK-2024</strain>
        <tissue evidence="4">Old leaves</tissue>
    </source>
</reference>
<dbReference type="PANTHER" id="PTHR31973:SF187">
    <property type="entry name" value="MUTATOR TRANSPOSASE MUDRA PROTEIN"/>
    <property type="match status" value="1"/>
</dbReference>
<gene>
    <name evidence="4" type="ORF">V6N11_039338</name>
</gene>
<dbReference type="EMBL" id="JBBPBN010000013">
    <property type="protein sequence ID" value="KAK9026500.1"/>
    <property type="molecule type" value="Genomic_DNA"/>
</dbReference>
<evidence type="ECO:0000256" key="1">
    <source>
        <dbReference type="SAM" id="MobiDB-lite"/>
    </source>
</evidence>
<dbReference type="Proteomes" id="UP001396334">
    <property type="component" value="Unassembled WGS sequence"/>
</dbReference>
<feature type="compositionally biased region" description="Polar residues" evidence="1">
    <location>
        <begin position="692"/>
        <end position="710"/>
    </location>
</feature>
<feature type="region of interest" description="Disordered" evidence="1">
    <location>
        <begin position="240"/>
        <end position="261"/>
    </location>
</feature>
<evidence type="ECO:0000313" key="4">
    <source>
        <dbReference type="EMBL" id="KAK9026500.1"/>
    </source>
</evidence>
<feature type="compositionally biased region" description="Acidic residues" evidence="1">
    <location>
        <begin position="180"/>
        <end position="211"/>
    </location>
</feature>
<dbReference type="Pfam" id="PF26130">
    <property type="entry name" value="PB1-like"/>
    <property type="match status" value="1"/>
</dbReference>